<keyword evidence="3" id="KW-1185">Reference proteome</keyword>
<dbReference type="GO" id="GO:0006950">
    <property type="term" value="P:response to stress"/>
    <property type="evidence" value="ECO:0007669"/>
    <property type="project" value="UniProtKB-ARBA"/>
</dbReference>
<dbReference type="SMART" id="SM00731">
    <property type="entry name" value="SprT"/>
    <property type="match status" value="1"/>
</dbReference>
<reference evidence="3" key="1">
    <citation type="submission" date="2016-09" db="EMBL/GenBank/DDBJ databases">
        <authorList>
            <person name="Strepis N."/>
        </authorList>
    </citation>
    <scope>NUCLEOTIDE SEQUENCE [LARGE SCALE GENOMIC DNA]</scope>
</reference>
<feature type="domain" description="SprT-like" evidence="1">
    <location>
        <begin position="33"/>
        <end position="171"/>
    </location>
</feature>
<evidence type="ECO:0000313" key="3">
    <source>
        <dbReference type="Proteomes" id="UP000184291"/>
    </source>
</evidence>
<evidence type="ECO:0000313" key="2">
    <source>
        <dbReference type="EMBL" id="SHE25053.1"/>
    </source>
</evidence>
<dbReference type="Pfam" id="PF10263">
    <property type="entry name" value="SprT-like"/>
    <property type="match status" value="1"/>
</dbReference>
<dbReference type="Gene3D" id="3.30.2010.10">
    <property type="entry name" value="Metalloproteases ('zincins'), catalytic domain"/>
    <property type="match status" value="1"/>
</dbReference>
<dbReference type="Proteomes" id="UP000184291">
    <property type="component" value="Unassembled WGS sequence"/>
</dbReference>
<dbReference type="AlphaFoldDB" id="A0A1M4RYJ6"/>
<organism evidence="2 3">
    <name type="scientific">Actinomyces glycerinitolerans</name>
    <dbReference type="NCBI Taxonomy" id="1892869"/>
    <lineage>
        <taxon>Bacteria</taxon>
        <taxon>Bacillati</taxon>
        <taxon>Actinomycetota</taxon>
        <taxon>Actinomycetes</taxon>
        <taxon>Actinomycetales</taxon>
        <taxon>Actinomycetaceae</taxon>
        <taxon>Actinomyces</taxon>
    </lineage>
</organism>
<sequence length="208" mass="22679">MLPYAGADCAKPDAAGASTVRPDPTWINYARGVNLPDVLPLAQLLMEEHDVADWSVSFDRARRRAGQADHSRRRITLSRQLMALYDESEVRETVLHEIAHARVGAAHGHDAVWRAEARRIGASGRRLVSGEAPRVPGRWVGTCPAGHTVDRMRRPALPCSCSRCARGFNAEHLLSWSYDGVPVSPQEIGAGYARALAGISRAGRRAAE</sequence>
<dbReference type="InterPro" id="IPR006640">
    <property type="entry name" value="SprT-like_domain"/>
</dbReference>
<name>A0A1M4RYJ6_9ACTO</name>
<evidence type="ECO:0000259" key="1">
    <source>
        <dbReference type="SMART" id="SM00731"/>
    </source>
</evidence>
<dbReference type="STRING" id="1892869.ACGLYG10_1265"/>
<protein>
    <recommendedName>
        <fullName evidence="1">SprT-like domain-containing protein</fullName>
    </recommendedName>
</protein>
<gene>
    <name evidence="2" type="ORF">ACGLYG10_1265</name>
</gene>
<accession>A0A1M4RYJ6</accession>
<dbReference type="EMBL" id="FQTT01000009">
    <property type="protein sequence ID" value="SHE25053.1"/>
    <property type="molecule type" value="Genomic_DNA"/>
</dbReference>
<proteinExistence type="predicted"/>